<organism evidence="2 3">
    <name type="scientific">Actinoplanes couchii</name>
    <dbReference type="NCBI Taxonomy" id="403638"/>
    <lineage>
        <taxon>Bacteria</taxon>
        <taxon>Bacillati</taxon>
        <taxon>Actinomycetota</taxon>
        <taxon>Actinomycetes</taxon>
        <taxon>Micromonosporales</taxon>
        <taxon>Micromonosporaceae</taxon>
        <taxon>Actinoplanes</taxon>
    </lineage>
</organism>
<protein>
    <recommendedName>
        <fullName evidence="4">2'-5' RNA ligase</fullName>
    </recommendedName>
</protein>
<dbReference type="PANTHER" id="PTHR35561:SF1">
    <property type="entry name" value="RNA 2',3'-CYCLIC PHOSPHODIESTERASE"/>
    <property type="match status" value="1"/>
</dbReference>
<comment type="caution">
    <text evidence="2">The sequence shown here is derived from an EMBL/GenBank/DDBJ whole genome shotgun (WGS) entry which is preliminary data.</text>
</comment>
<name>A0ABQ3XPY9_9ACTN</name>
<sequence>MSVRRAEKWHVTLVFLGDVPDHAPVADALRKLPAPAPFRLRLSGAGRFGAVLWAGLDGDLPALHDFRESVRSVLPPSDPRPFQPHLTVSYRFDRRLATALDGYAGPTWTVDEFCLVSSVDGAYHRVWTRAFAS</sequence>
<evidence type="ECO:0000313" key="3">
    <source>
        <dbReference type="Proteomes" id="UP000612282"/>
    </source>
</evidence>
<evidence type="ECO:0000256" key="1">
    <source>
        <dbReference type="ARBA" id="ARBA00022801"/>
    </source>
</evidence>
<reference evidence="2 3" key="1">
    <citation type="submission" date="2021-01" db="EMBL/GenBank/DDBJ databases">
        <title>Whole genome shotgun sequence of Actinoplanes couchii NBRC 106145.</title>
        <authorList>
            <person name="Komaki H."/>
            <person name="Tamura T."/>
        </authorList>
    </citation>
    <scope>NUCLEOTIDE SEQUENCE [LARGE SCALE GENOMIC DNA]</scope>
    <source>
        <strain evidence="2 3">NBRC 106145</strain>
    </source>
</reference>
<evidence type="ECO:0008006" key="4">
    <source>
        <dbReference type="Google" id="ProtNLM"/>
    </source>
</evidence>
<keyword evidence="3" id="KW-1185">Reference proteome</keyword>
<proteinExistence type="predicted"/>
<dbReference type="Pfam" id="PF13563">
    <property type="entry name" value="2_5_RNA_ligase2"/>
    <property type="match status" value="1"/>
</dbReference>
<dbReference type="SUPFAM" id="SSF55144">
    <property type="entry name" value="LigT-like"/>
    <property type="match status" value="1"/>
</dbReference>
<accession>A0ABQ3XPY9</accession>
<evidence type="ECO:0000313" key="2">
    <source>
        <dbReference type="EMBL" id="GID60559.1"/>
    </source>
</evidence>
<dbReference type="Proteomes" id="UP000612282">
    <property type="component" value="Unassembled WGS sequence"/>
</dbReference>
<dbReference type="InterPro" id="IPR004175">
    <property type="entry name" value="RNA_CPDase"/>
</dbReference>
<dbReference type="EMBL" id="BOMG01000110">
    <property type="protein sequence ID" value="GID60559.1"/>
    <property type="molecule type" value="Genomic_DNA"/>
</dbReference>
<keyword evidence="1" id="KW-0378">Hydrolase</keyword>
<dbReference type="PANTHER" id="PTHR35561">
    <property type="entry name" value="RNA 2',3'-CYCLIC PHOSPHODIESTERASE"/>
    <property type="match status" value="1"/>
</dbReference>
<gene>
    <name evidence="2" type="ORF">Aco03nite_089630</name>
</gene>
<dbReference type="InterPro" id="IPR009097">
    <property type="entry name" value="Cyclic_Pdiesterase"/>
</dbReference>
<dbReference type="Gene3D" id="3.90.1140.10">
    <property type="entry name" value="Cyclic phosphodiesterase"/>
    <property type="match status" value="1"/>
</dbReference>